<feature type="non-terminal residue" evidence="2">
    <location>
        <position position="82"/>
    </location>
</feature>
<proteinExistence type="predicted"/>
<dbReference type="Proteomes" id="UP000276133">
    <property type="component" value="Unassembled WGS sequence"/>
</dbReference>
<sequence>MELCVPQTFRVSISADSVQLVCEQNGRAQHLGVCGAQPVPQDREAERRGDQLQGDSVRGVCDRTGGRAVRRRHPLSSEQAGP</sequence>
<gene>
    <name evidence="2" type="ORF">BpHYR1_049948</name>
</gene>
<reference evidence="2 3" key="1">
    <citation type="journal article" date="2018" name="Sci. Rep.">
        <title>Genomic signatures of local adaptation to the degree of environmental predictability in rotifers.</title>
        <authorList>
            <person name="Franch-Gras L."/>
            <person name="Hahn C."/>
            <person name="Garcia-Roger E.M."/>
            <person name="Carmona M.J."/>
            <person name="Serra M."/>
            <person name="Gomez A."/>
        </authorList>
    </citation>
    <scope>NUCLEOTIDE SEQUENCE [LARGE SCALE GENOMIC DNA]</scope>
    <source>
        <strain evidence="2">HYR1</strain>
    </source>
</reference>
<dbReference type="AlphaFoldDB" id="A0A3M7P6T2"/>
<feature type="region of interest" description="Disordered" evidence="1">
    <location>
        <begin position="37"/>
        <end position="82"/>
    </location>
</feature>
<protein>
    <submittedName>
        <fullName evidence="2">Uncharacterized protein</fullName>
    </submittedName>
</protein>
<keyword evidence="3" id="KW-1185">Reference proteome</keyword>
<accession>A0A3M7P6T2</accession>
<evidence type="ECO:0000256" key="1">
    <source>
        <dbReference type="SAM" id="MobiDB-lite"/>
    </source>
</evidence>
<organism evidence="2 3">
    <name type="scientific">Brachionus plicatilis</name>
    <name type="common">Marine rotifer</name>
    <name type="synonym">Brachionus muelleri</name>
    <dbReference type="NCBI Taxonomy" id="10195"/>
    <lineage>
        <taxon>Eukaryota</taxon>
        <taxon>Metazoa</taxon>
        <taxon>Spiralia</taxon>
        <taxon>Gnathifera</taxon>
        <taxon>Rotifera</taxon>
        <taxon>Eurotatoria</taxon>
        <taxon>Monogononta</taxon>
        <taxon>Pseudotrocha</taxon>
        <taxon>Ploima</taxon>
        <taxon>Brachionidae</taxon>
        <taxon>Brachionus</taxon>
    </lineage>
</organism>
<dbReference type="EMBL" id="REGN01012794">
    <property type="protein sequence ID" value="RMZ94806.1"/>
    <property type="molecule type" value="Genomic_DNA"/>
</dbReference>
<evidence type="ECO:0000313" key="3">
    <source>
        <dbReference type="Proteomes" id="UP000276133"/>
    </source>
</evidence>
<evidence type="ECO:0000313" key="2">
    <source>
        <dbReference type="EMBL" id="RMZ94806.1"/>
    </source>
</evidence>
<name>A0A3M7P6T2_BRAPC</name>
<feature type="compositionally biased region" description="Basic and acidic residues" evidence="1">
    <location>
        <begin position="41"/>
        <end position="50"/>
    </location>
</feature>
<comment type="caution">
    <text evidence="2">The sequence shown here is derived from an EMBL/GenBank/DDBJ whole genome shotgun (WGS) entry which is preliminary data.</text>
</comment>